<name>A0A1W9KQC0_9BURK</name>
<dbReference type="EMBL" id="MTEI01000024">
    <property type="protein sequence ID" value="OQW86034.1"/>
    <property type="molecule type" value="Genomic_DNA"/>
</dbReference>
<accession>A0A1W9KQC0</accession>
<evidence type="ECO:0000313" key="2">
    <source>
        <dbReference type="Proteomes" id="UP000192505"/>
    </source>
</evidence>
<evidence type="ECO:0000313" key="1">
    <source>
        <dbReference type="EMBL" id="OQW86034.1"/>
    </source>
</evidence>
<reference evidence="1 2" key="1">
    <citation type="submission" date="2017-01" db="EMBL/GenBank/DDBJ databases">
        <title>Novel large sulfur bacteria in the metagenomes of groundwater-fed chemosynthetic microbial mats in the Lake Huron basin.</title>
        <authorList>
            <person name="Sharrar A.M."/>
            <person name="Flood B.E."/>
            <person name="Bailey J.V."/>
            <person name="Jones D.S."/>
            <person name="Biddanda B."/>
            <person name="Ruberg S.A."/>
            <person name="Marcus D.N."/>
            <person name="Dick G.J."/>
        </authorList>
    </citation>
    <scope>NUCLEOTIDE SEQUENCE [LARGE SCALE GENOMIC DNA]</scope>
    <source>
        <strain evidence="1">A7</strain>
    </source>
</reference>
<gene>
    <name evidence="1" type="ORF">BWK72_19130</name>
</gene>
<organism evidence="1 2">
    <name type="scientific">Rhodoferax ferrireducens</name>
    <dbReference type="NCBI Taxonomy" id="192843"/>
    <lineage>
        <taxon>Bacteria</taxon>
        <taxon>Pseudomonadati</taxon>
        <taxon>Pseudomonadota</taxon>
        <taxon>Betaproteobacteria</taxon>
        <taxon>Burkholderiales</taxon>
        <taxon>Comamonadaceae</taxon>
        <taxon>Rhodoferax</taxon>
    </lineage>
</organism>
<proteinExistence type="predicted"/>
<sequence length="68" mass="7696">MKTVIAQTGDFVRQVEIVPISAQPGTYQLQFSSQLTSARNPLEWQRNFGLVLQKSELHKLNELINAVL</sequence>
<dbReference type="AlphaFoldDB" id="A0A1W9KQC0"/>
<dbReference type="Proteomes" id="UP000192505">
    <property type="component" value="Unassembled WGS sequence"/>
</dbReference>
<comment type="caution">
    <text evidence="1">The sequence shown here is derived from an EMBL/GenBank/DDBJ whole genome shotgun (WGS) entry which is preliminary data.</text>
</comment>
<protein>
    <submittedName>
        <fullName evidence="1">Uncharacterized protein</fullName>
    </submittedName>
</protein>